<keyword evidence="3" id="KW-0804">Transcription</keyword>
<dbReference type="InterPro" id="IPR036390">
    <property type="entry name" value="WH_DNA-bd_sf"/>
</dbReference>
<dbReference type="PANTHER" id="PTHR44846:SF1">
    <property type="entry name" value="MANNOSYL-D-GLYCERATE TRANSPORT_METABOLISM SYSTEM REPRESSOR MNGR-RELATED"/>
    <property type="match status" value="1"/>
</dbReference>
<dbReference type="Pfam" id="PF00392">
    <property type="entry name" value="GntR"/>
    <property type="match status" value="1"/>
</dbReference>
<dbReference type="InterPro" id="IPR000524">
    <property type="entry name" value="Tscrpt_reg_HTH_GntR"/>
</dbReference>
<dbReference type="PROSITE" id="PS50949">
    <property type="entry name" value="HTH_GNTR"/>
    <property type="match status" value="1"/>
</dbReference>
<dbReference type="SMART" id="SM00866">
    <property type="entry name" value="UTRA"/>
    <property type="match status" value="1"/>
</dbReference>
<dbReference type="PANTHER" id="PTHR44846">
    <property type="entry name" value="MANNOSYL-D-GLYCERATE TRANSPORT/METABOLISM SYSTEM REPRESSOR MNGR-RELATED"/>
    <property type="match status" value="1"/>
</dbReference>
<dbReference type="InterPro" id="IPR028978">
    <property type="entry name" value="Chorismate_lyase_/UTRA_dom_sf"/>
</dbReference>
<accession>A0ABX8W6A2</accession>
<dbReference type="PRINTS" id="PR00035">
    <property type="entry name" value="HTHGNTR"/>
</dbReference>
<evidence type="ECO:0000313" key="6">
    <source>
        <dbReference type="Proteomes" id="UP000826550"/>
    </source>
</evidence>
<feature type="domain" description="HTH gntR-type" evidence="4">
    <location>
        <begin position="3"/>
        <end position="70"/>
    </location>
</feature>
<evidence type="ECO:0000259" key="4">
    <source>
        <dbReference type="PROSITE" id="PS50949"/>
    </source>
</evidence>
<evidence type="ECO:0000256" key="2">
    <source>
        <dbReference type="ARBA" id="ARBA00023125"/>
    </source>
</evidence>
<dbReference type="InterPro" id="IPR011663">
    <property type="entry name" value="UTRA"/>
</dbReference>
<dbReference type="SUPFAM" id="SSF64288">
    <property type="entry name" value="Chorismate lyase-like"/>
    <property type="match status" value="1"/>
</dbReference>
<keyword evidence="6" id="KW-1185">Reference proteome</keyword>
<dbReference type="SUPFAM" id="SSF46785">
    <property type="entry name" value="Winged helix' DNA-binding domain"/>
    <property type="match status" value="1"/>
</dbReference>
<dbReference type="EMBL" id="CP048268">
    <property type="protein sequence ID" value="QYN52197.1"/>
    <property type="molecule type" value="Genomic_DNA"/>
</dbReference>
<evidence type="ECO:0000256" key="1">
    <source>
        <dbReference type="ARBA" id="ARBA00023015"/>
    </source>
</evidence>
<gene>
    <name evidence="5" type="ORF">GYM71_01600</name>
</gene>
<organism evidence="5 6">
    <name type="scientific">Lactobacillus panisapium</name>
    <dbReference type="NCBI Taxonomy" id="2012495"/>
    <lineage>
        <taxon>Bacteria</taxon>
        <taxon>Bacillati</taxon>
        <taxon>Bacillota</taxon>
        <taxon>Bacilli</taxon>
        <taxon>Lactobacillales</taxon>
        <taxon>Lactobacillaceae</taxon>
        <taxon>Lactobacillus</taxon>
    </lineage>
</organism>
<dbReference type="CDD" id="cd07377">
    <property type="entry name" value="WHTH_GntR"/>
    <property type="match status" value="1"/>
</dbReference>
<dbReference type="Gene3D" id="3.40.1410.10">
    <property type="entry name" value="Chorismate lyase-like"/>
    <property type="match status" value="1"/>
</dbReference>
<dbReference type="Pfam" id="PF07702">
    <property type="entry name" value="UTRA"/>
    <property type="match status" value="1"/>
</dbReference>
<reference evidence="5 6" key="1">
    <citation type="submission" date="2020-01" db="EMBL/GenBank/DDBJ databases">
        <title>Vast differences in strain-level diversity in the gut microbiota of two closely related honey bee species.</title>
        <authorList>
            <person name="Ellegaard K.M."/>
            <person name="Suenami S."/>
            <person name="Miyazaki R."/>
            <person name="Engel P."/>
        </authorList>
    </citation>
    <scope>NUCLEOTIDE SEQUENCE [LARGE SCALE GENOMIC DNA]</scope>
    <source>
        <strain evidence="5 6">ESL0416</strain>
    </source>
</reference>
<name>A0ABX8W6A2_9LACO</name>
<dbReference type="SMART" id="SM00345">
    <property type="entry name" value="HTH_GNTR"/>
    <property type="match status" value="1"/>
</dbReference>
<dbReference type="RefSeq" id="WP_220220672.1">
    <property type="nucleotide sequence ID" value="NZ_CP048268.1"/>
</dbReference>
<dbReference type="InterPro" id="IPR036388">
    <property type="entry name" value="WH-like_DNA-bd_sf"/>
</dbReference>
<keyword evidence="2" id="KW-0238">DNA-binding</keyword>
<dbReference type="Proteomes" id="UP000826550">
    <property type="component" value="Chromosome"/>
</dbReference>
<evidence type="ECO:0000313" key="5">
    <source>
        <dbReference type="EMBL" id="QYN52197.1"/>
    </source>
</evidence>
<dbReference type="Gene3D" id="1.10.10.10">
    <property type="entry name" value="Winged helix-like DNA-binding domain superfamily/Winged helix DNA-binding domain"/>
    <property type="match status" value="1"/>
</dbReference>
<evidence type="ECO:0000256" key="3">
    <source>
        <dbReference type="ARBA" id="ARBA00023163"/>
    </source>
</evidence>
<keyword evidence="1" id="KW-0805">Transcription regulation</keyword>
<proteinExistence type="predicted"/>
<sequence>MKKPLYLKLVSSLKSHIQKNMHKGQKLLGEREIAERFNVSRYTVRQALDELEKTGYIYKVHGKGTFVSEKSVPTALNEVYSFTEQMKSLGKVPETNLLEFKVFNSDKRLSSKLKINLGNKVIRLKFLRKADQVPMMIEKTYLPFAKFSTLTLNDLENNSLYSVMSKTFHQSIHLVSESIRACLISNQDADLLSVEHHSPCLEVNRTSYNKLQEPIEYTFCIARSDQFVYNYKYIHHDKK</sequence>
<dbReference type="InterPro" id="IPR050679">
    <property type="entry name" value="Bact_HTH_transcr_reg"/>
</dbReference>
<protein>
    <submittedName>
        <fullName evidence="5">GntR family transcriptional regulator</fullName>
    </submittedName>
</protein>